<dbReference type="SUPFAM" id="SSF52833">
    <property type="entry name" value="Thioredoxin-like"/>
    <property type="match status" value="1"/>
</dbReference>
<dbReference type="GO" id="GO:0016209">
    <property type="term" value="F:antioxidant activity"/>
    <property type="evidence" value="ECO:0007669"/>
    <property type="project" value="InterPro"/>
</dbReference>
<dbReference type="EMBL" id="CP020557">
    <property type="protein sequence ID" value="ARF69312.1"/>
    <property type="molecule type" value="Genomic_DNA"/>
</dbReference>
<dbReference type="PANTHER" id="PTHR42852:SF1">
    <property type="entry name" value="THIOREDOXIN-LIKE PROTEIN YNEN"/>
    <property type="match status" value="1"/>
</dbReference>
<evidence type="ECO:0000313" key="1">
    <source>
        <dbReference type="EMBL" id="ARF69312.1"/>
    </source>
</evidence>
<dbReference type="PROSITE" id="PS00194">
    <property type="entry name" value="THIOREDOXIN_1"/>
    <property type="match status" value="1"/>
</dbReference>
<organism evidence="1 2">
    <name type="scientific">Paenibacillus larvae subsp. pulvifaciens</name>
    <dbReference type="NCBI Taxonomy" id="1477"/>
    <lineage>
        <taxon>Bacteria</taxon>
        <taxon>Bacillati</taxon>
        <taxon>Bacillota</taxon>
        <taxon>Bacilli</taxon>
        <taxon>Bacillales</taxon>
        <taxon>Paenibacillaceae</taxon>
        <taxon>Paenibacillus</taxon>
    </lineage>
</organism>
<dbReference type="InterPro" id="IPR050553">
    <property type="entry name" value="Thioredoxin_ResA/DsbE_sf"/>
</dbReference>
<name>A0A1U9YK02_9BACL</name>
<protein>
    <submittedName>
        <fullName evidence="1">Uncharacterized protein</fullName>
    </submittedName>
</protein>
<evidence type="ECO:0000313" key="2">
    <source>
        <dbReference type="Proteomes" id="UP000192727"/>
    </source>
</evidence>
<dbReference type="CDD" id="cd02966">
    <property type="entry name" value="TlpA_like_family"/>
    <property type="match status" value="1"/>
</dbReference>
<dbReference type="InterPro" id="IPR000866">
    <property type="entry name" value="AhpC/TSA"/>
</dbReference>
<reference evidence="1 2" key="1">
    <citation type="submission" date="2017-03" db="EMBL/GenBank/DDBJ databases">
        <title>Paenibacillus larvae genome sequencing.</title>
        <authorList>
            <person name="Dingman D.W."/>
        </authorList>
    </citation>
    <scope>NUCLEOTIDE SEQUENCE [LARGE SCALE GENOMIC DNA]</scope>
    <source>
        <strain evidence="1 2">SAG 10367</strain>
    </source>
</reference>
<dbReference type="RefSeq" id="WP_023483913.1">
    <property type="nucleotide sequence ID" value="NZ_CP019794.1"/>
</dbReference>
<proteinExistence type="predicted"/>
<gene>
    <name evidence="1" type="ORF">B7C51_18065</name>
</gene>
<dbReference type="InterPro" id="IPR017937">
    <property type="entry name" value="Thioredoxin_CS"/>
</dbReference>
<dbReference type="InterPro" id="IPR013766">
    <property type="entry name" value="Thioredoxin_domain"/>
</dbReference>
<dbReference type="PROSITE" id="PS51352">
    <property type="entry name" value="THIOREDOXIN_2"/>
    <property type="match status" value="1"/>
</dbReference>
<dbReference type="GO" id="GO:0016491">
    <property type="term" value="F:oxidoreductase activity"/>
    <property type="evidence" value="ECO:0007669"/>
    <property type="project" value="InterPro"/>
</dbReference>
<dbReference type="PANTHER" id="PTHR42852">
    <property type="entry name" value="THIOL:DISULFIDE INTERCHANGE PROTEIN DSBE"/>
    <property type="match status" value="1"/>
</dbReference>
<accession>A0A1U9YK02</accession>
<dbReference type="GeneID" id="64218053"/>
<dbReference type="Proteomes" id="UP000192727">
    <property type="component" value="Chromosome"/>
</dbReference>
<dbReference type="InterPro" id="IPR036249">
    <property type="entry name" value="Thioredoxin-like_sf"/>
</dbReference>
<dbReference type="Pfam" id="PF00578">
    <property type="entry name" value="AhpC-TSA"/>
    <property type="match status" value="1"/>
</dbReference>
<dbReference type="Gene3D" id="3.40.30.10">
    <property type="entry name" value="Glutaredoxin"/>
    <property type="match status" value="1"/>
</dbReference>
<sequence length="189" mass="20833">MFKRNIVVSILLIVLVGFAVYKNGNNANQPMSQAINTAGLQIAEGQEAPQKGSSAPSFSLTGLDGKSYNVGGSRDKLLLVNFWASWCGPCRTEAPDLVQLYNKYKDKMDLYAVNVSQGDSMRNIQAFVDEFKFPFPVLLDKEGTVASAYRILAIPTSFLIDKNGKIVEIFNVLPPKELEKKIQKHQSGS</sequence>
<dbReference type="AlphaFoldDB" id="A0A1U9YK02"/>